<gene>
    <name evidence="2" type="ORF">ERS007720_03407</name>
</gene>
<dbReference type="AlphaFoldDB" id="A0A655JFM3"/>
<dbReference type="Proteomes" id="UP000044938">
    <property type="component" value="Unassembled WGS sequence"/>
</dbReference>
<protein>
    <submittedName>
        <fullName evidence="2">Uncharacterized protein</fullName>
    </submittedName>
</protein>
<evidence type="ECO:0000313" key="3">
    <source>
        <dbReference type="Proteomes" id="UP000044938"/>
    </source>
</evidence>
<feature type="region of interest" description="Disordered" evidence="1">
    <location>
        <begin position="50"/>
        <end position="84"/>
    </location>
</feature>
<dbReference type="EMBL" id="CSAJ01000542">
    <property type="protein sequence ID" value="COW85041.1"/>
    <property type="molecule type" value="Genomic_DNA"/>
</dbReference>
<accession>A0A655JFM3</accession>
<proteinExistence type="predicted"/>
<feature type="compositionally biased region" description="Low complexity" evidence="1">
    <location>
        <begin position="60"/>
        <end position="72"/>
    </location>
</feature>
<evidence type="ECO:0000313" key="2">
    <source>
        <dbReference type="EMBL" id="COW85041.1"/>
    </source>
</evidence>
<name>A0A655JFM3_MYCTX</name>
<sequence length="84" mass="8363">MVNGCAASCSRTAAIACRFIAAHRSSHAGRGAPVVTARVPVACELPETSGQRGPVVNANTGTSASASSTDTGRCSVGRPSMITC</sequence>
<reference evidence="2 3" key="1">
    <citation type="submission" date="2015-03" db="EMBL/GenBank/DDBJ databases">
        <authorList>
            <consortium name="Pathogen Informatics"/>
        </authorList>
    </citation>
    <scope>NUCLEOTIDE SEQUENCE [LARGE SCALE GENOMIC DNA]</scope>
    <source>
        <strain evidence="2 3">M09401471</strain>
    </source>
</reference>
<evidence type="ECO:0000256" key="1">
    <source>
        <dbReference type="SAM" id="MobiDB-lite"/>
    </source>
</evidence>
<organism evidence="2 3">
    <name type="scientific">Mycobacterium tuberculosis</name>
    <dbReference type="NCBI Taxonomy" id="1773"/>
    <lineage>
        <taxon>Bacteria</taxon>
        <taxon>Bacillati</taxon>
        <taxon>Actinomycetota</taxon>
        <taxon>Actinomycetes</taxon>
        <taxon>Mycobacteriales</taxon>
        <taxon>Mycobacteriaceae</taxon>
        <taxon>Mycobacterium</taxon>
        <taxon>Mycobacterium tuberculosis complex</taxon>
    </lineage>
</organism>